<dbReference type="Gene3D" id="3.30.390.50">
    <property type="entry name" value="CO dehydrogenase flavoprotein, C-terminal domain"/>
    <property type="match status" value="1"/>
</dbReference>
<dbReference type="SMART" id="SM01092">
    <property type="entry name" value="CO_deh_flav_C"/>
    <property type="match status" value="1"/>
</dbReference>
<dbReference type="InterPro" id="IPR036683">
    <property type="entry name" value="CO_DH_flav_C_dom_sf"/>
</dbReference>
<sequence length="286" mass="30949">MQKVDYFRPETIEEALELLAAGREEYKILAGGTDLVLHLRERKVSPKALVDITHISALKGIREEEGKIIIKAATTFTEVASSTIVLEKIPALADACKVVGSPQIRNQGTIGGNIVNASPAADSVPALVLFDGVARLTSKRGTREILLTELLQGVGKTAIEPDELLEEVILTPYPGSVSGFYKLGRRNALAIARISGAVELVFAGSKIAKARVALGSVAPNPFRATELEQFLNGREFNEETKEELIALAKNLVADKLGSRASAPYKREAIAGVMREILNRIEQRRGR</sequence>
<accession>A0A1L8D5S2</accession>
<dbReference type="GO" id="GO:0071949">
    <property type="term" value="F:FAD binding"/>
    <property type="evidence" value="ECO:0007669"/>
    <property type="project" value="InterPro"/>
</dbReference>
<dbReference type="InterPro" id="IPR016169">
    <property type="entry name" value="FAD-bd_PCMH_sub2"/>
</dbReference>
<keyword evidence="6" id="KW-1185">Reference proteome</keyword>
<evidence type="ECO:0000256" key="1">
    <source>
        <dbReference type="ARBA" id="ARBA00022630"/>
    </source>
</evidence>
<dbReference type="InterPro" id="IPR036318">
    <property type="entry name" value="FAD-bd_PCMH-like_sf"/>
</dbReference>
<reference evidence="6" key="1">
    <citation type="submission" date="2016-12" db="EMBL/GenBank/DDBJ databases">
        <title>Draft Genome Sequences od Carboxydothermus pertinax and islandicus, Hydrogenogenic Carboxydotrophic Bacteria.</title>
        <authorList>
            <person name="Fukuyama Y."/>
            <person name="Ohmae K."/>
            <person name="Yoneda Y."/>
            <person name="Yoshida T."/>
            <person name="Sako Y."/>
        </authorList>
    </citation>
    <scope>NUCLEOTIDE SEQUENCE [LARGE SCALE GENOMIC DNA]</scope>
    <source>
        <strain evidence="6">SET</strain>
    </source>
</reference>
<dbReference type="OrthoDB" id="9789842at2"/>
<dbReference type="InterPro" id="IPR005107">
    <property type="entry name" value="CO_DH_flav_C"/>
</dbReference>
<evidence type="ECO:0000313" key="5">
    <source>
        <dbReference type="EMBL" id="GAV26508.1"/>
    </source>
</evidence>
<dbReference type="GO" id="GO:0016491">
    <property type="term" value="F:oxidoreductase activity"/>
    <property type="evidence" value="ECO:0007669"/>
    <property type="project" value="UniProtKB-KW"/>
</dbReference>
<dbReference type="STRING" id="661089.ciss_24410"/>
<dbReference type="Gene3D" id="3.30.43.10">
    <property type="entry name" value="Uridine Diphospho-n-acetylenolpyruvylglucosamine Reductase, domain 2"/>
    <property type="match status" value="1"/>
</dbReference>
<dbReference type="InterPro" id="IPR002346">
    <property type="entry name" value="Mopterin_DH_FAD-bd"/>
</dbReference>
<feature type="domain" description="FAD-binding PCMH-type" evidence="4">
    <location>
        <begin position="1"/>
        <end position="175"/>
    </location>
</feature>
<evidence type="ECO:0000259" key="4">
    <source>
        <dbReference type="PROSITE" id="PS51387"/>
    </source>
</evidence>
<gene>
    <name evidence="5" type="ORF">ciss_24410</name>
</gene>
<name>A0A1L8D5S2_9THEO</name>
<dbReference type="SUPFAM" id="SSF55447">
    <property type="entry name" value="CO dehydrogenase flavoprotein C-terminal domain-like"/>
    <property type="match status" value="1"/>
</dbReference>
<dbReference type="Pfam" id="PF00941">
    <property type="entry name" value="FAD_binding_5"/>
    <property type="match status" value="1"/>
</dbReference>
<dbReference type="Proteomes" id="UP000187338">
    <property type="component" value="Unassembled WGS sequence"/>
</dbReference>
<dbReference type="EMBL" id="BDJL01000142">
    <property type="protein sequence ID" value="GAV26508.1"/>
    <property type="molecule type" value="Genomic_DNA"/>
</dbReference>
<dbReference type="InterPro" id="IPR016167">
    <property type="entry name" value="FAD-bd_PCMH_sub1"/>
</dbReference>
<evidence type="ECO:0000256" key="3">
    <source>
        <dbReference type="ARBA" id="ARBA00023002"/>
    </source>
</evidence>
<dbReference type="PANTHER" id="PTHR42659">
    <property type="entry name" value="XANTHINE DEHYDROGENASE SUBUNIT C-RELATED"/>
    <property type="match status" value="1"/>
</dbReference>
<dbReference type="PROSITE" id="PS51387">
    <property type="entry name" value="FAD_PCMH"/>
    <property type="match status" value="1"/>
</dbReference>
<dbReference type="Gene3D" id="3.30.465.10">
    <property type="match status" value="1"/>
</dbReference>
<protein>
    <recommendedName>
        <fullName evidence="4">FAD-binding PCMH-type domain-containing protein</fullName>
    </recommendedName>
</protein>
<evidence type="ECO:0000256" key="2">
    <source>
        <dbReference type="ARBA" id="ARBA00022827"/>
    </source>
</evidence>
<dbReference type="PANTHER" id="PTHR42659:SF2">
    <property type="entry name" value="XANTHINE DEHYDROGENASE SUBUNIT C-RELATED"/>
    <property type="match status" value="1"/>
</dbReference>
<keyword evidence="1" id="KW-0285">Flavoprotein</keyword>
<proteinExistence type="predicted"/>
<evidence type="ECO:0000313" key="6">
    <source>
        <dbReference type="Proteomes" id="UP000187338"/>
    </source>
</evidence>
<organism evidence="5 6">
    <name type="scientific">Carboxydothermus islandicus</name>
    <dbReference type="NCBI Taxonomy" id="661089"/>
    <lineage>
        <taxon>Bacteria</taxon>
        <taxon>Bacillati</taxon>
        <taxon>Bacillota</taxon>
        <taxon>Clostridia</taxon>
        <taxon>Thermoanaerobacterales</taxon>
        <taxon>Thermoanaerobacteraceae</taxon>
        <taxon>Carboxydothermus</taxon>
    </lineage>
</organism>
<dbReference type="AlphaFoldDB" id="A0A1L8D5S2"/>
<keyword evidence="3" id="KW-0560">Oxidoreductase</keyword>
<comment type="caution">
    <text evidence="5">The sequence shown here is derived from an EMBL/GenBank/DDBJ whole genome shotgun (WGS) entry which is preliminary data.</text>
</comment>
<dbReference type="RefSeq" id="WP_075866664.1">
    <property type="nucleotide sequence ID" value="NZ_BDJL01000142.1"/>
</dbReference>
<dbReference type="InterPro" id="IPR051312">
    <property type="entry name" value="Diverse_Substr_Oxidored"/>
</dbReference>
<dbReference type="SUPFAM" id="SSF56176">
    <property type="entry name" value="FAD-binding/transporter-associated domain-like"/>
    <property type="match status" value="1"/>
</dbReference>
<keyword evidence="2" id="KW-0274">FAD</keyword>
<dbReference type="Pfam" id="PF03450">
    <property type="entry name" value="CO_deh_flav_C"/>
    <property type="match status" value="1"/>
</dbReference>
<dbReference type="InterPro" id="IPR016166">
    <property type="entry name" value="FAD-bd_PCMH"/>
</dbReference>